<dbReference type="Pfam" id="PF00005">
    <property type="entry name" value="ABC_tran"/>
    <property type="match status" value="1"/>
</dbReference>
<keyword evidence="4" id="KW-0547">Nucleotide-binding</keyword>
<feature type="transmembrane region" description="Helical" evidence="8">
    <location>
        <begin position="429"/>
        <end position="450"/>
    </location>
</feature>
<feature type="transmembrane region" description="Helical" evidence="8">
    <location>
        <begin position="542"/>
        <end position="567"/>
    </location>
</feature>
<comment type="caution">
    <text evidence="10">The sequence shown here is derived from an EMBL/GenBank/DDBJ whole genome shotgun (WGS) entry which is preliminary data.</text>
</comment>
<evidence type="ECO:0000256" key="3">
    <source>
        <dbReference type="ARBA" id="ARBA00022692"/>
    </source>
</evidence>
<name>A0A835YR02_9STRA</name>
<dbReference type="InterPro" id="IPR003439">
    <property type="entry name" value="ABC_transporter-like_ATP-bd"/>
</dbReference>
<dbReference type="OrthoDB" id="66620at2759"/>
<dbReference type="PROSITE" id="PS00211">
    <property type="entry name" value="ABC_TRANSPORTER_1"/>
    <property type="match status" value="1"/>
</dbReference>
<dbReference type="GO" id="GO:0140359">
    <property type="term" value="F:ABC-type transporter activity"/>
    <property type="evidence" value="ECO:0007669"/>
    <property type="project" value="InterPro"/>
</dbReference>
<evidence type="ECO:0000259" key="9">
    <source>
        <dbReference type="PROSITE" id="PS50893"/>
    </source>
</evidence>
<dbReference type="SMART" id="SM00382">
    <property type="entry name" value="AAA"/>
    <property type="match status" value="1"/>
</dbReference>
<accession>A0A835YR02</accession>
<evidence type="ECO:0000313" key="11">
    <source>
        <dbReference type="Proteomes" id="UP000664859"/>
    </source>
</evidence>
<keyword evidence="3 8" id="KW-0812">Transmembrane</keyword>
<dbReference type="InterPro" id="IPR013525">
    <property type="entry name" value="ABC2_TM"/>
</dbReference>
<dbReference type="GO" id="GO:0016020">
    <property type="term" value="C:membrane"/>
    <property type="evidence" value="ECO:0007669"/>
    <property type="project" value="UniProtKB-SubCell"/>
</dbReference>
<protein>
    <submittedName>
        <fullName evidence="10">P-loop containing nucleoside triphosphate hydrolase protein</fullName>
    </submittedName>
</protein>
<organism evidence="10 11">
    <name type="scientific">Tribonema minus</name>
    <dbReference type="NCBI Taxonomy" id="303371"/>
    <lineage>
        <taxon>Eukaryota</taxon>
        <taxon>Sar</taxon>
        <taxon>Stramenopiles</taxon>
        <taxon>Ochrophyta</taxon>
        <taxon>PX clade</taxon>
        <taxon>Xanthophyceae</taxon>
        <taxon>Tribonematales</taxon>
        <taxon>Tribonemataceae</taxon>
        <taxon>Tribonema</taxon>
    </lineage>
</organism>
<dbReference type="InterPro" id="IPR027417">
    <property type="entry name" value="P-loop_NTPase"/>
</dbReference>
<evidence type="ECO:0000256" key="4">
    <source>
        <dbReference type="ARBA" id="ARBA00022741"/>
    </source>
</evidence>
<feature type="transmembrane region" description="Helical" evidence="8">
    <location>
        <begin position="574"/>
        <end position="593"/>
    </location>
</feature>
<dbReference type="Pfam" id="PF01061">
    <property type="entry name" value="ABC2_membrane"/>
    <property type="match status" value="1"/>
</dbReference>
<dbReference type="InterPro" id="IPR003593">
    <property type="entry name" value="AAA+_ATPase"/>
</dbReference>
<dbReference type="PANTHER" id="PTHR48041:SF139">
    <property type="entry name" value="PROTEIN SCARLET"/>
    <property type="match status" value="1"/>
</dbReference>
<dbReference type="PROSITE" id="PS50893">
    <property type="entry name" value="ABC_TRANSPORTER_2"/>
    <property type="match status" value="1"/>
</dbReference>
<evidence type="ECO:0000256" key="2">
    <source>
        <dbReference type="ARBA" id="ARBA00022448"/>
    </source>
</evidence>
<dbReference type="InterPro" id="IPR017871">
    <property type="entry name" value="ABC_transporter-like_CS"/>
</dbReference>
<evidence type="ECO:0000256" key="5">
    <source>
        <dbReference type="ARBA" id="ARBA00022840"/>
    </source>
</evidence>
<evidence type="ECO:0000256" key="1">
    <source>
        <dbReference type="ARBA" id="ARBA00004141"/>
    </source>
</evidence>
<gene>
    <name evidence="10" type="ORF">JKP88DRAFT_347188</name>
</gene>
<dbReference type="GO" id="GO:0005524">
    <property type="term" value="F:ATP binding"/>
    <property type="evidence" value="ECO:0007669"/>
    <property type="project" value="UniProtKB-KW"/>
</dbReference>
<evidence type="ECO:0000256" key="7">
    <source>
        <dbReference type="ARBA" id="ARBA00023136"/>
    </source>
</evidence>
<comment type="subcellular location">
    <subcellularLocation>
        <location evidence="1">Membrane</location>
        <topology evidence="1">Multi-pass membrane protein</topology>
    </subcellularLocation>
</comment>
<proteinExistence type="predicted"/>
<feature type="transmembrane region" description="Helical" evidence="8">
    <location>
        <begin position="516"/>
        <end position="536"/>
    </location>
</feature>
<dbReference type="AlphaFoldDB" id="A0A835YR02"/>
<keyword evidence="10" id="KW-0378">Hydrolase</keyword>
<dbReference type="Gene3D" id="3.40.50.300">
    <property type="entry name" value="P-loop containing nucleotide triphosphate hydrolases"/>
    <property type="match status" value="1"/>
</dbReference>
<dbReference type="EMBL" id="JAFCMP010000547">
    <property type="protein sequence ID" value="KAG5175579.1"/>
    <property type="molecule type" value="Genomic_DNA"/>
</dbReference>
<keyword evidence="6 8" id="KW-1133">Transmembrane helix</keyword>
<keyword evidence="5" id="KW-0067">ATP-binding</keyword>
<feature type="domain" description="ABC transporter" evidence="9">
    <location>
        <begin position="59"/>
        <end position="299"/>
    </location>
</feature>
<evidence type="ECO:0000313" key="10">
    <source>
        <dbReference type="EMBL" id="KAG5175579.1"/>
    </source>
</evidence>
<dbReference type="InterPro" id="IPR050352">
    <property type="entry name" value="ABCG_transporters"/>
</dbReference>
<dbReference type="Proteomes" id="UP000664859">
    <property type="component" value="Unassembled WGS sequence"/>
</dbReference>
<keyword evidence="2" id="KW-0813">Transport</keyword>
<dbReference type="PANTHER" id="PTHR48041">
    <property type="entry name" value="ABC TRANSPORTER G FAMILY MEMBER 28"/>
    <property type="match status" value="1"/>
</dbReference>
<evidence type="ECO:0000256" key="8">
    <source>
        <dbReference type="SAM" id="Phobius"/>
    </source>
</evidence>
<reference evidence="10" key="1">
    <citation type="submission" date="2021-02" db="EMBL/GenBank/DDBJ databases">
        <title>First Annotated Genome of the Yellow-green Alga Tribonema minus.</title>
        <authorList>
            <person name="Mahan K.M."/>
        </authorList>
    </citation>
    <scope>NUCLEOTIDE SEQUENCE</scope>
    <source>
        <strain evidence="10">UTEX B ZZ1240</strain>
    </source>
</reference>
<keyword evidence="7 8" id="KW-0472">Membrane</keyword>
<sequence>MAATADLEQANQLTLRAGQDGEDLTMRRPLTANVLGGLQESVDDDTSSIRSRTDNPAILTFKDLVVTAKARNQVLLKGISGQMRGGFWACMGPSGSGKSTLLNTLALRLDRAVSVSGDLRLNGRSYDNAELKRMSGYVMQDDLLNGNLTCEETLDYTARLRCPQDKTDAMRKVRVDRVLQQMGLEHARHTIVGTPLRKGISGGERKRLSVGLELLVEPKLLFLDEPTSGLDSVTALMLCNILREISETCTVVCTIHQPQSKIYSLFDNLILLKAGDIAYQGPAREALAFFEQTGYPCPYQGPAREALAFFDPRATHAALAFFEQTGYPCPPLTNPADHLLDSISMTRTDSSHSLMDLDVENDLHLRFTRPLSCDLDVENDLHLRFTRPHFDLHHGVDKPRLQQRETTSWWHQFTVLLERSLKDQSRKRFMMITQITQVCIMAILIGFAFYDIGTDQKSVTLRKPVLFFCVINQGLFSALSTINSFPGERMLSLRERAAGTYYTSAYFMAKVLAETVMQIILPILFTCIVYFLIGLQNEASKFFIFMAFMVLCSLAATSLALLVSAFCRTTDLSVTVLPFMLEICRLFGAFFLSPANTPGYFVWLDALSYVKYCYVGVSLNENHGLTLTCTPEEEIDVGGITQCPIPNGDAFLESQGMENWTMGACAGILVFYIFFARFLAYLGVRFLKY</sequence>
<evidence type="ECO:0000256" key="6">
    <source>
        <dbReference type="ARBA" id="ARBA00022989"/>
    </source>
</evidence>
<dbReference type="SUPFAM" id="SSF52540">
    <property type="entry name" value="P-loop containing nucleoside triphosphate hydrolases"/>
    <property type="match status" value="1"/>
</dbReference>
<keyword evidence="11" id="KW-1185">Reference proteome</keyword>
<dbReference type="GO" id="GO:0016887">
    <property type="term" value="F:ATP hydrolysis activity"/>
    <property type="evidence" value="ECO:0007669"/>
    <property type="project" value="InterPro"/>
</dbReference>
<feature type="transmembrane region" description="Helical" evidence="8">
    <location>
        <begin position="660"/>
        <end position="684"/>
    </location>
</feature>